<dbReference type="InterPro" id="IPR000905">
    <property type="entry name" value="Gcp-like_dom"/>
</dbReference>
<dbReference type="AlphaFoldDB" id="A0A0F9QBR6"/>
<sequence length="218" mass="22726">MPEKPLILAFDTSAAHCAAALLSGEYVLASVEEPMAKGQGERLLGLCREILDSAGVDYSDLTAIAVGIGPGNFTGIRISVSAARGLALGLGIPSIGVSRLEALAYGNSGTVISCIDARQEKLFIQPFGTSDDPAPMMCGMDDLPKLPNHSEPTCVGFQAERLANYYNGKVGLGCLPIAEATARIAATRLVRVNPRPAPLYLRPADAAPARDTPPAILP</sequence>
<dbReference type="Gene3D" id="3.30.420.40">
    <property type="match status" value="1"/>
</dbReference>
<dbReference type="InterPro" id="IPR022496">
    <property type="entry name" value="T6A_TsaB"/>
</dbReference>
<dbReference type="NCBIfam" id="TIGR03725">
    <property type="entry name" value="T6A_YeaZ"/>
    <property type="match status" value="1"/>
</dbReference>
<reference evidence="2" key="1">
    <citation type="journal article" date="2015" name="Nature">
        <title>Complex archaea that bridge the gap between prokaryotes and eukaryotes.</title>
        <authorList>
            <person name="Spang A."/>
            <person name="Saw J.H."/>
            <person name="Jorgensen S.L."/>
            <person name="Zaremba-Niedzwiedzka K."/>
            <person name="Martijn J."/>
            <person name="Lind A.E."/>
            <person name="van Eijk R."/>
            <person name="Schleper C."/>
            <person name="Guy L."/>
            <person name="Ettema T.J."/>
        </authorList>
    </citation>
    <scope>NUCLEOTIDE SEQUENCE</scope>
</reference>
<dbReference type="PANTHER" id="PTHR11735">
    <property type="entry name" value="TRNA N6-ADENOSINE THREONYLCARBAMOYLTRANSFERASE"/>
    <property type="match status" value="1"/>
</dbReference>
<organism evidence="2">
    <name type="scientific">marine sediment metagenome</name>
    <dbReference type="NCBI Taxonomy" id="412755"/>
    <lineage>
        <taxon>unclassified sequences</taxon>
        <taxon>metagenomes</taxon>
        <taxon>ecological metagenomes</taxon>
    </lineage>
</organism>
<feature type="domain" description="Gcp-like" evidence="1">
    <location>
        <begin position="40"/>
        <end position="125"/>
    </location>
</feature>
<dbReference type="CDD" id="cd24032">
    <property type="entry name" value="ASKHA_NBD_TsaB"/>
    <property type="match status" value="1"/>
</dbReference>
<comment type="caution">
    <text evidence="2">The sequence shown here is derived from an EMBL/GenBank/DDBJ whole genome shotgun (WGS) entry which is preliminary data.</text>
</comment>
<dbReference type="EMBL" id="LAZR01002102">
    <property type="protein sequence ID" value="KKN34472.1"/>
    <property type="molecule type" value="Genomic_DNA"/>
</dbReference>
<dbReference type="Pfam" id="PF00814">
    <property type="entry name" value="TsaD"/>
    <property type="match status" value="1"/>
</dbReference>
<dbReference type="InterPro" id="IPR043129">
    <property type="entry name" value="ATPase_NBD"/>
</dbReference>
<evidence type="ECO:0000259" key="1">
    <source>
        <dbReference type="Pfam" id="PF00814"/>
    </source>
</evidence>
<proteinExistence type="predicted"/>
<accession>A0A0F9QBR6</accession>
<protein>
    <recommendedName>
        <fullName evidence="1">Gcp-like domain-containing protein</fullName>
    </recommendedName>
</protein>
<gene>
    <name evidence="2" type="ORF">LCGC14_0793350</name>
</gene>
<evidence type="ECO:0000313" key="2">
    <source>
        <dbReference type="EMBL" id="KKN34472.1"/>
    </source>
</evidence>
<dbReference type="GO" id="GO:0005829">
    <property type="term" value="C:cytosol"/>
    <property type="evidence" value="ECO:0007669"/>
    <property type="project" value="TreeGrafter"/>
</dbReference>
<dbReference type="SUPFAM" id="SSF53067">
    <property type="entry name" value="Actin-like ATPase domain"/>
    <property type="match status" value="1"/>
</dbReference>
<dbReference type="GO" id="GO:0002949">
    <property type="term" value="P:tRNA threonylcarbamoyladenosine modification"/>
    <property type="evidence" value="ECO:0007669"/>
    <property type="project" value="InterPro"/>
</dbReference>
<dbReference type="PANTHER" id="PTHR11735:SF11">
    <property type="entry name" value="TRNA THREONYLCARBAMOYLADENOSINE BIOSYNTHESIS PROTEIN TSAB"/>
    <property type="match status" value="1"/>
</dbReference>
<name>A0A0F9QBR6_9ZZZZ</name>